<reference evidence="2 3" key="1">
    <citation type="submission" date="2024-09" db="EMBL/GenBank/DDBJ databases">
        <authorList>
            <person name="Sun Q."/>
            <person name="Mori K."/>
        </authorList>
    </citation>
    <scope>NUCLEOTIDE SEQUENCE [LARGE SCALE GENOMIC DNA]</scope>
    <source>
        <strain evidence="2 3">JCM 11411</strain>
    </source>
</reference>
<dbReference type="PANTHER" id="PTHR30619:SF1">
    <property type="entry name" value="RECOMBINATION PROTEIN 2"/>
    <property type="match status" value="1"/>
</dbReference>
<keyword evidence="3" id="KW-1185">Reference proteome</keyword>
<dbReference type="RefSeq" id="WP_378375615.1">
    <property type="nucleotide sequence ID" value="NZ_JBHMAS010000051.1"/>
</dbReference>
<dbReference type="InterPro" id="IPR001279">
    <property type="entry name" value="Metallo-B-lactamas"/>
</dbReference>
<dbReference type="Proteomes" id="UP001589587">
    <property type="component" value="Unassembled WGS sequence"/>
</dbReference>
<protein>
    <submittedName>
        <fullName evidence="2">ComEC/Rec2 family competence protein</fullName>
    </submittedName>
</protein>
<dbReference type="PANTHER" id="PTHR30619">
    <property type="entry name" value="DNA INTERNALIZATION/COMPETENCE PROTEIN COMEC/REC2"/>
    <property type="match status" value="1"/>
</dbReference>
<gene>
    <name evidence="2" type="ORF">ACFFQ6_24340</name>
</gene>
<evidence type="ECO:0000313" key="2">
    <source>
        <dbReference type="EMBL" id="MFB9782842.1"/>
    </source>
</evidence>
<dbReference type="Pfam" id="PF00753">
    <property type="entry name" value="Lactamase_B"/>
    <property type="match status" value="1"/>
</dbReference>
<name>A0ABV5XLQ4_9NOCA</name>
<dbReference type="SUPFAM" id="SSF56281">
    <property type="entry name" value="Metallo-hydrolase/oxidoreductase"/>
    <property type="match status" value="1"/>
</dbReference>
<dbReference type="InterPro" id="IPR052159">
    <property type="entry name" value="Competence_DNA_uptake"/>
</dbReference>
<proteinExistence type="predicted"/>
<accession>A0ABV5XLQ4</accession>
<comment type="caution">
    <text evidence="2">The sequence shown here is derived from an EMBL/GenBank/DDBJ whole genome shotgun (WGS) entry which is preliminary data.</text>
</comment>
<evidence type="ECO:0000259" key="1">
    <source>
        <dbReference type="Pfam" id="PF00753"/>
    </source>
</evidence>
<dbReference type="EMBL" id="JBHMAS010000051">
    <property type="protein sequence ID" value="MFB9782842.1"/>
    <property type="molecule type" value="Genomic_DNA"/>
</dbReference>
<evidence type="ECO:0000313" key="3">
    <source>
        <dbReference type="Proteomes" id="UP001589587"/>
    </source>
</evidence>
<organism evidence="2 3">
    <name type="scientific">Rhodococcus baikonurensis</name>
    <dbReference type="NCBI Taxonomy" id="172041"/>
    <lineage>
        <taxon>Bacteria</taxon>
        <taxon>Bacillati</taxon>
        <taxon>Actinomycetota</taxon>
        <taxon>Actinomycetes</taxon>
        <taxon>Mycobacteriales</taxon>
        <taxon>Nocardiaceae</taxon>
        <taxon>Rhodococcus</taxon>
        <taxon>Rhodococcus erythropolis group</taxon>
    </lineage>
</organism>
<feature type="domain" description="Metallo-beta-lactamase" evidence="1">
    <location>
        <begin position="31"/>
        <end position="99"/>
    </location>
</feature>
<dbReference type="Gene3D" id="3.60.15.10">
    <property type="entry name" value="Ribonuclease Z/Hydroxyacylglutathione hydrolase-like"/>
    <property type="match status" value="1"/>
</dbReference>
<sequence>MYQIDFLPVESENGLGTKSGDAIAAQFTLTDGRTAVIVIDGGYSATGESLVEHIDTYYGTRYVDIVISTHPDADHINGLKHVIETLEVGELLVHRPRKHAVNIDDFSNLEAVDNLISAAETRGVKVSEPFAGMQRWDGQLQILGPTQDYYREMLEQHLQEVKSGVAARRRSLAASLMTKGRDVLAWALPALPIETLGEDGETGPRNNTSAIVVLTVDDHRILFTGDAGIPALSAAADQYEVAIGSFDAYPLAVLQAPHHGSRRNLAPTLLNRIVGAPGTRVGIFQAPISSAKASPKHPSPKVVNALTRRGGYVVATEGTTVCVQNQASRAGWTTVPALPPLHEADD</sequence>
<dbReference type="InterPro" id="IPR036866">
    <property type="entry name" value="RibonucZ/Hydroxyglut_hydro"/>
</dbReference>